<sequence length="372" mass="40525">MNFTTKVLNTVLRSVFGNAIKIRTAQARQNFARFGLALLASGALIACTSADTITGQATQEQTQKQEQNKTAHTKPADTQSPTIKDDTVILDKSQISSVKMTRYQPRIPLTGALIAGRQVALSLSDLTKLDLTKPTLSAWHKAVGEQVSKGDTLASITDAHGKTHALLAPFNGKVIATHITPDAPISTNAAFITLSDERSLEFVGRLPKFFHQHISIGDSVRFIANGEIAFGGQISHIDDSSDPLRVRAELRLNERERQTLKHTLENGALLDGQLEFGQMQVGVLLPDFAIFGADFSPLDLQNLTTPPFVANVPVAAHAWVITQDHRLKFAPIYVLEYQPNTQRFLVTGMTDDSLVVLTALPKHADGKLVQVP</sequence>
<organism evidence="2 4">
    <name type="scientific">Moraxella caviae</name>
    <dbReference type="NCBI Taxonomy" id="34060"/>
    <lineage>
        <taxon>Bacteria</taxon>
        <taxon>Pseudomonadati</taxon>
        <taxon>Pseudomonadota</taxon>
        <taxon>Gammaproteobacteria</taxon>
        <taxon>Moraxellales</taxon>
        <taxon>Moraxellaceae</taxon>
        <taxon>Moraxella</taxon>
    </lineage>
</organism>
<dbReference type="Gene3D" id="2.40.50.100">
    <property type="match status" value="1"/>
</dbReference>
<evidence type="ECO:0000256" key="1">
    <source>
        <dbReference type="SAM" id="MobiDB-lite"/>
    </source>
</evidence>
<dbReference type="EMBL" id="UGQE01000001">
    <property type="protein sequence ID" value="STZ10349.1"/>
    <property type="molecule type" value="Genomic_DNA"/>
</dbReference>
<dbReference type="Proteomes" id="UP000255279">
    <property type="component" value="Unassembled WGS sequence"/>
</dbReference>
<dbReference type="RefSeq" id="WP_078275480.1">
    <property type="nucleotide sequence ID" value="NZ_CAACXO010000086.1"/>
</dbReference>
<feature type="compositionally biased region" description="Low complexity" evidence="1">
    <location>
        <begin position="58"/>
        <end position="70"/>
    </location>
</feature>
<feature type="region of interest" description="Disordered" evidence="1">
    <location>
        <begin position="58"/>
        <end position="83"/>
    </location>
</feature>
<gene>
    <name evidence="2" type="ORF">B0181_00180</name>
    <name evidence="3" type="ORF">NCTC10293_00681</name>
</gene>
<reference evidence="2 4" key="1">
    <citation type="submission" date="2017-02" db="EMBL/GenBank/DDBJ databases">
        <title>Draft genome sequence of Moraxella caviae CCUG 355 type strain.</title>
        <authorList>
            <person name="Engstrom-Jakobsson H."/>
            <person name="Salva-Serra F."/>
            <person name="Thorell K."/>
            <person name="Gonzales-Siles L."/>
            <person name="Karlsson R."/>
            <person name="Boulund F."/>
            <person name="Engstrand L."/>
            <person name="Moore E."/>
        </authorList>
    </citation>
    <scope>NUCLEOTIDE SEQUENCE [LARGE SCALE GENOMIC DNA]</scope>
    <source>
        <strain evidence="2 4">CCUG 355</strain>
    </source>
</reference>
<protein>
    <submittedName>
        <fullName evidence="3">Efflux transporter, RND family, MFP subunit</fullName>
    </submittedName>
</protein>
<dbReference type="EMBL" id="MUXU01000003">
    <property type="protein sequence ID" value="OOR93508.1"/>
    <property type="molecule type" value="Genomic_DNA"/>
</dbReference>
<evidence type="ECO:0000313" key="3">
    <source>
        <dbReference type="EMBL" id="STZ10349.1"/>
    </source>
</evidence>
<accession>A0A1T0ACV9</accession>
<dbReference type="OrthoDB" id="6646414at2"/>
<dbReference type="Proteomes" id="UP000190435">
    <property type="component" value="Unassembled WGS sequence"/>
</dbReference>
<dbReference type="InterPro" id="IPR011053">
    <property type="entry name" value="Single_hybrid_motif"/>
</dbReference>
<dbReference type="SUPFAM" id="SSF51230">
    <property type="entry name" value="Single hybrid motif"/>
    <property type="match status" value="1"/>
</dbReference>
<evidence type="ECO:0000313" key="2">
    <source>
        <dbReference type="EMBL" id="OOR93508.1"/>
    </source>
</evidence>
<dbReference type="AlphaFoldDB" id="A0A1T0ACV9"/>
<evidence type="ECO:0000313" key="5">
    <source>
        <dbReference type="Proteomes" id="UP000255279"/>
    </source>
</evidence>
<name>A0A1T0ACV9_9GAMM</name>
<dbReference type="STRING" id="34060.B0181_00180"/>
<reference evidence="3 5" key="2">
    <citation type="submission" date="2018-06" db="EMBL/GenBank/DDBJ databases">
        <authorList>
            <consortium name="Pathogen Informatics"/>
            <person name="Doyle S."/>
        </authorList>
    </citation>
    <scope>NUCLEOTIDE SEQUENCE [LARGE SCALE GENOMIC DNA]</scope>
    <source>
        <strain evidence="3 5">NCTC10293</strain>
    </source>
</reference>
<evidence type="ECO:0000313" key="4">
    <source>
        <dbReference type="Proteomes" id="UP000190435"/>
    </source>
</evidence>
<keyword evidence="4" id="KW-1185">Reference proteome</keyword>
<proteinExistence type="predicted"/>